<dbReference type="Proteomes" id="UP000189941">
    <property type="component" value="Unassembled WGS sequence"/>
</dbReference>
<proteinExistence type="predicted"/>
<dbReference type="InterPro" id="IPR050238">
    <property type="entry name" value="DNA_Rep/Repair_Clamp_Loader"/>
</dbReference>
<dbReference type="STRING" id="1121925.SAMN02746011_00624"/>
<dbReference type="GO" id="GO:0006261">
    <property type="term" value="P:DNA-templated DNA replication"/>
    <property type="evidence" value="ECO:0007669"/>
    <property type="project" value="TreeGrafter"/>
</dbReference>
<dbReference type="InterPro" id="IPR027417">
    <property type="entry name" value="P-loop_NTPase"/>
</dbReference>
<dbReference type="Pfam" id="PF13177">
    <property type="entry name" value="DNA_pol3_delta2"/>
    <property type="match status" value="1"/>
</dbReference>
<accession>A0A1T4K9I2</accession>
<sequence length="317" mass="36384">MKVEEQLSHYFFRQISSQHLSHAYIFSGDNLQAKNTVIESLIQAMVCPNFSEVGQPCCQCNECQRVIDNQISDVLYLEPDGRNIKVDQIRELRNWLNRSPVEFDFKIAIIHQADLMNPSASNALLTILEEPNSEIYIILDVIEVDSLLPTIRSRAQNIIFTNYFQDDFSDVQIAKNYQKILSLLPGTTSQVLREFDPVELEEWFKGLNEFYQLLLTKSPLAFALIPIRMKSILTTQKIDLGLDYLTLLNHQSLLHTFSNSTKKSVSLNWLQAIIEKHAISTQDLLAINQQLIEAKEYLNANVSSQLVLERIVLNLIK</sequence>
<dbReference type="EMBL" id="FUWO01000004">
    <property type="protein sequence ID" value="SJZ39102.1"/>
    <property type="molecule type" value="Genomic_DNA"/>
</dbReference>
<name>A0A1T4K9I2_9LACT</name>
<dbReference type="AlphaFoldDB" id="A0A1T4K9I2"/>
<protein>
    <submittedName>
        <fullName evidence="1">DNA polymerase III, delta subunit</fullName>
    </submittedName>
</protein>
<dbReference type="PANTHER" id="PTHR11669">
    <property type="entry name" value="REPLICATION FACTOR C / DNA POLYMERASE III GAMMA-TAU SUBUNIT"/>
    <property type="match status" value="1"/>
</dbReference>
<dbReference type="PANTHER" id="PTHR11669:SF8">
    <property type="entry name" value="DNA POLYMERASE III SUBUNIT DELTA"/>
    <property type="match status" value="1"/>
</dbReference>
<evidence type="ECO:0000313" key="2">
    <source>
        <dbReference type="Proteomes" id="UP000189941"/>
    </source>
</evidence>
<organism evidence="1 2">
    <name type="scientific">Globicatella sulfidifaciens DSM 15739</name>
    <dbReference type="NCBI Taxonomy" id="1121925"/>
    <lineage>
        <taxon>Bacteria</taxon>
        <taxon>Bacillati</taxon>
        <taxon>Bacillota</taxon>
        <taxon>Bacilli</taxon>
        <taxon>Lactobacillales</taxon>
        <taxon>Aerococcaceae</taxon>
        <taxon>Globicatella</taxon>
    </lineage>
</organism>
<reference evidence="2" key="1">
    <citation type="submission" date="2017-02" db="EMBL/GenBank/DDBJ databases">
        <authorList>
            <person name="Varghese N."/>
            <person name="Submissions S."/>
        </authorList>
    </citation>
    <scope>NUCLEOTIDE SEQUENCE [LARGE SCALE GENOMIC DNA]</scope>
    <source>
        <strain evidence="2">DSM 15739</strain>
    </source>
</reference>
<dbReference type="Gene3D" id="3.40.50.300">
    <property type="entry name" value="P-loop containing nucleotide triphosphate hydrolases"/>
    <property type="match status" value="1"/>
</dbReference>
<gene>
    <name evidence="1" type="ORF">SAMN02746011_00624</name>
</gene>
<keyword evidence="2" id="KW-1185">Reference proteome</keyword>
<evidence type="ECO:0000313" key="1">
    <source>
        <dbReference type="EMBL" id="SJZ39102.1"/>
    </source>
</evidence>
<dbReference type="SUPFAM" id="SSF52540">
    <property type="entry name" value="P-loop containing nucleoside triphosphate hydrolases"/>
    <property type="match status" value="1"/>
</dbReference>